<feature type="transmembrane region" description="Helical" evidence="10">
    <location>
        <begin position="133"/>
        <end position="151"/>
    </location>
</feature>
<feature type="transmembrane region" description="Helical" evidence="10">
    <location>
        <begin position="102"/>
        <end position="121"/>
    </location>
</feature>
<feature type="transmembrane region" description="Helical" evidence="10">
    <location>
        <begin position="376"/>
        <end position="397"/>
    </location>
</feature>
<dbReference type="InterPro" id="IPR050360">
    <property type="entry name" value="MFS_Sugar_Transporters"/>
</dbReference>
<comment type="subcellular location">
    <subcellularLocation>
        <location evidence="1">Membrane</location>
        <topology evidence="1">Multi-pass membrane protein</topology>
    </subcellularLocation>
</comment>
<evidence type="ECO:0000256" key="8">
    <source>
        <dbReference type="RuleBase" id="RU003346"/>
    </source>
</evidence>
<feature type="transmembrane region" description="Helical" evidence="10">
    <location>
        <begin position="314"/>
        <end position="332"/>
    </location>
</feature>
<dbReference type="PANTHER" id="PTHR48022">
    <property type="entry name" value="PLASTIDIC GLUCOSE TRANSPORTER 4"/>
    <property type="match status" value="1"/>
</dbReference>
<dbReference type="InterPro" id="IPR003663">
    <property type="entry name" value="Sugar/inositol_transpt"/>
</dbReference>
<evidence type="ECO:0000256" key="4">
    <source>
        <dbReference type="ARBA" id="ARBA00022597"/>
    </source>
</evidence>
<evidence type="ECO:0000256" key="5">
    <source>
        <dbReference type="ARBA" id="ARBA00022692"/>
    </source>
</evidence>
<comment type="caution">
    <text evidence="12">The sequence shown here is derived from an EMBL/GenBank/DDBJ whole genome shotgun (WGS) entry which is preliminary data.</text>
</comment>
<dbReference type="AlphaFoldDB" id="A0A8K0T5M6"/>
<dbReference type="InterPro" id="IPR005828">
    <property type="entry name" value="MFS_sugar_transport-like"/>
</dbReference>
<comment type="similarity">
    <text evidence="2 8">Belongs to the major facilitator superfamily. Sugar transporter (TC 2.A.1.1) family.</text>
</comment>
<gene>
    <name evidence="12" type="ORF">B0T11DRAFT_301579</name>
</gene>
<dbReference type="NCBIfam" id="TIGR00879">
    <property type="entry name" value="SP"/>
    <property type="match status" value="1"/>
</dbReference>
<feature type="region of interest" description="Disordered" evidence="9">
    <location>
        <begin position="1"/>
        <end position="36"/>
    </location>
</feature>
<feature type="compositionally biased region" description="Basic and acidic residues" evidence="9">
    <location>
        <begin position="25"/>
        <end position="36"/>
    </location>
</feature>
<evidence type="ECO:0000313" key="13">
    <source>
        <dbReference type="Proteomes" id="UP000813385"/>
    </source>
</evidence>
<feature type="transmembrane region" description="Helical" evidence="10">
    <location>
        <begin position="230"/>
        <end position="251"/>
    </location>
</feature>
<feature type="domain" description="Major facilitator superfamily (MFS) profile" evidence="11">
    <location>
        <begin position="55"/>
        <end position="501"/>
    </location>
</feature>
<reference evidence="12" key="1">
    <citation type="journal article" date="2021" name="Nat. Commun.">
        <title>Genetic determinants of endophytism in the Arabidopsis root mycobiome.</title>
        <authorList>
            <person name="Mesny F."/>
            <person name="Miyauchi S."/>
            <person name="Thiergart T."/>
            <person name="Pickel B."/>
            <person name="Atanasova L."/>
            <person name="Karlsson M."/>
            <person name="Huettel B."/>
            <person name="Barry K.W."/>
            <person name="Haridas S."/>
            <person name="Chen C."/>
            <person name="Bauer D."/>
            <person name="Andreopoulos W."/>
            <person name="Pangilinan J."/>
            <person name="LaButti K."/>
            <person name="Riley R."/>
            <person name="Lipzen A."/>
            <person name="Clum A."/>
            <person name="Drula E."/>
            <person name="Henrissat B."/>
            <person name="Kohler A."/>
            <person name="Grigoriev I.V."/>
            <person name="Martin F.M."/>
            <person name="Hacquard S."/>
        </authorList>
    </citation>
    <scope>NUCLEOTIDE SEQUENCE</scope>
    <source>
        <strain evidence="12">MPI-CAGE-AT-0016</strain>
    </source>
</reference>
<feature type="transmembrane region" description="Helical" evidence="10">
    <location>
        <begin position="474"/>
        <end position="495"/>
    </location>
</feature>
<dbReference type="InterPro" id="IPR036259">
    <property type="entry name" value="MFS_trans_sf"/>
</dbReference>
<evidence type="ECO:0000259" key="11">
    <source>
        <dbReference type="PROSITE" id="PS50850"/>
    </source>
</evidence>
<name>A0A8K0T5M6_9PEZI</name>
<feature type="transmembrane region" description="Helical" evidence="10">
    <location>
        <begin position="352"/>
        <end position="369"/>
    </location>
</feature>
<feature type="transmembrane region" description="Helical" evidence="10">
    <location>
        <begin position="444"/>
        <end position="462"/>
    </location>
</feature>
<dbReference type="PANTHER" id="PTHR48022:SF5">
    <property type="entry name" value="ALPHA-GLUCOSIDES PERMEASE MPH2-RELATED"/>
    <property type="match status" value="1"/>
</dbReference>
<evidence type="ECO:0000256" key="3">
    <source>
        <dbReference type="ARBA" id="ARBA00022448"/>
    </source>
</evidence>
<dbReference type="InterPro" id="IPR020846">
    <property type="entry name" value="MFS_dom"/>
</dbReference>
<dbReference type="OrthoDB" id="6612291at2759"/>
<accession>A0A8K0T5M6</accession>
<keyword evidence="3 8" id="KW-0813">Transport</keyword>
<dbReference type="Gene3D" id="1.20.1250.20">
    <property type="entry name" value="MFS general substrate transporter like domains"/>
    <property type="match status" value="1"/>
</dbReference>
<feature type="transmembrane region" description="Helical" evidence="10">
    <location>
        <begin position="190"/>
        <end position="210"/>
    </location>
</feature>
<keyword evidence="4" id="KW-0762">Sugar transport</keyword>
<dbReference type="FunFam" id="1.20.1250.20:FF:000254">
    <property type="entry name" value="MAL31p Maltose permease"/>
    <property type="match status" value="1"/>
</dbReference>
<evidence type="ECO:0000313" key="12">
    <source>
        <dbReference type="EMBL" id="KAH7349318.1"/>
    </source>
</evidence>
<dbReference type="GO" id="GO:0005351">
    <property type="term" value="F:carbohydrate:proton symporter activity"/>
    <property type="evidence" value="ECO:0007669"/>
    <property type="project" value="TreeGrafter"/>
</dbReference>
<organism evidence="12 13">
    <name type="scientific">Plectosphaerella cucumerina</name>
    <dbReference type="NCBI Taxonomy" id="40658"/>
    <lineage>
        <taxon>Eukaryota</taxon>
        <taxon>Fungi</taxon>
        <taxon>Dikarya</taxon>
        <taxon>Ascomycota</taxon>
        <taxon>Pezizomycotina</taxon>
        <taxon>Sordariomycetes</taxon>
        <taxon>Hypocreomycetidae</taxon>
        <taxon>Glomerellales</taxon>
        <taxon>Plectosphaerellaceae</taxon>
        <taxon>Plectosphaerella</taxon>
    </lineage>
</organism>
<protein>
    <submittedName>
        <fullName evidence="12">General alpha-glucoside permease</fullName>
    </submittedName>
</protein>
<evidence type="ECO:0000256" key="2">
    <source>
        <dbReference type="ARBA" id="ARBA00010992"/>
    </source>
</evidence>
<dbReference type="PROSITE" id="PS50850">
    <property type="entry name" value="MFS"/>
    <property type="match status" value="1"/>
</dbReference>
<keyword evidence="7 10" id="KW-0472">Membrane</keyword>
<evidence type="ECO:0000256" key="1">
    <source>
        <dbReference type="ARBA" id="ARBA00004141"/>
    </source>
</evidence>
<evidence type="ECO:0000256" key="7">
    <source>
        <dbReference type="ARBA" id="ARBA00023136"/>
    </source>
</evidence>
<evidence type="ECO:0000256" key="6">
    <source>
        <dbReference type="ARBA" id="ARBA00022989"/>
    </source>
</evidence>
<dbReference type="Pfam" id="PF00083">
    <property type="entry name" value="Sugar_tr"/>
    <property type="match status" value="1"/>
</dbReference>
<feature type="transmembrane region" description="Helical" evidence="10">
    <location>
        <begin position="52"/>
        <end position="79"/>
    </location>
</feature>
<sequence>MGSDPKISPAEVEHAASRDMTSSEQQRDDARNATSREHNLTLRESFRLYPKAIGFSILFSAAIIMEGYDLSLMGAFYGYDSFQERYGNESDGQGGKVISADWQTYIQVGGMCGQIIGLYLNGWISDAIGYKRTMIGSQVLMIAGIFIPFFAKNLEMLLAGAILLGVPWGVFQTLTIAYASDIAPVVLRPYLSSFVNLCWVFGQLIAAGVLRGLFSMKGEWSYRIPFALQWIWPPFIILGTIFAPESPWWLVRQGRLDDARRAISSLVSQGSGIDFDVDDQVAMLKATNELEKEHSAGMNYWHCFMRKDLRRTEIASVSYTAQALVGSVLMGYSVQFYERAGLSADNSFTFNVIQYAVGAVGVMCAWFLMSRFGRRTMYLGGVSGLLTVLLVIGGLGFANPALSGPSWAIGSLLIFYTFLYNSSVGPLCYTIVAEIPSTRLKAKTIVLARNFNNMAGIINNFLMPRMIGVNSWNWGAKTGFFWAGWCLLILTWAYFRLPETKGRTYGELDVLFEQEVSARKFASTRVDQFADAQHIEKMEE</sequence>
<dbReference type="SUPFAM" id="SSF103473">
    <property type="entry name" value="MFS general substrate transporter"/>
    <property type="match status" value="1"/>
</dbReference>
<dbReference type="EMBL" id="JAGPXD010000006">
    <property type="protein sequence ID" value="KAH7349318.1"/>
    <property type="molecule type" value="Genomic_DNA"/>
</dbReference>
<keyword evidence="5 10" id="KW-0812">Transmembrane</keyword>
<keyword evidence="13" id="KW-1185">Reference proteome</keyword>
<dbReference type="Proteomes" id="UP000813385">
    <property type="component" value="Unassembled WGS sequence"/>
</dbReference>
<feature type="transmembrane region" description="Helical" evidence="10">
    <location>
        <begin position="409"/>
        <end position="432"/>
    </location>
</feature>
<dbReference type="GO" id="GO:0016020">
    <property type="term" value="C:membrane"/>
    <property type="evidence" value="ECO:0007669"/>
    <property type="project" value="UniProtKB-SubCell"/>
</dbReference>
<evidence type="ECO:0000256" key="9">
    <source>
        <dbReference type="SAM" id="MobiDB-lite"/>
    </source>
</evidence>
<feature type="transmembrane region" description="Helical" evidence="10">
    <location>
        <begin position="157"/>
        <end position="178"/>
    </location>
</feature>
<evidence type="ECO:0000256" key="10">
    <source>
        <dbReference type="SAM" id="Phobius"/>
    </source>
</evidence>
<proteinExistence type="inferred from homology"/>
<keyword evidence="6 10" id="KW-1133">Transmembrane helix</keyword>